<protein>
    <submittedName>
        <fullName evidence="1">Uncharacterized protein</fullName>
    </submittedName>
</protein>
<organism evidence="1 2">
    <name type="scientific">Leisingera methylohalidivorans DSM 14336</name>
    <dbReference type="NCBI Taxonomy" id="999552"/>
    <lineage>
        <taxon>Bacteria</taxon>
        <taxon>Pseudomonadati</taxon>
        <taxon>Pseudomonadota</taxon>
        <taxon>Alphaproteobacteria</taxon>
        <taxon>Rhodobacterales</taxon>
        <taxon>Roseobacteraceae</taxon>
        <taxon>Leisingera</taxon>
    </lineage>
</organism>
<dbReference type="HOGENOM" id="CLU_3291823_0_0_5"/>
<accession>V9W1C8</accession>
<gene>
    <name evidence="1" type="ORF">METH_07560</name>
</gene>
<evidence type="ECO:0000313" key="2">
    <source>
        <dbReference type="Proteomes" id="UP000018780"/>
    </source>
</evidence>
<dbReference type="EMBL" id="CP006773">
    <property type="protein sequence ID" value="AHD02977.1"/>
    <property type="molecule type" value="Genomic_DNA"/>
</dbReference>
<dbReference type="PATRIC" id="fig|999552.6.peg.1520"/>
<dbReference type="KEGG" id="lmd:METH_07560"/>
<reference evidence="1 2" key="1">
    <citation type="submission" date="2013-09" db="EMBL/GenBank/DDBJ databases">
        <authorList>
            <consortium name="DOE Joint Genome Institute"/>
            <person name="Klenk H.-P."/>
            <person name="Huntemann M."/>
            <person name="Han J."/>
            <person name="Chen A."/>
            <person name="Kyrpides N."/>
            <person name="Mavromatis K."/>
            <person name="Markowitz V."/>
            <person name="Palaniappan K."/>
            <person name="Ivanova N."/>
            <person name="Schaumberg A."/>
            <person name="Pati A."/>
            <person name="Liolios K."/>
            <person name="Nordberg H.P."/>
            <person name="Cantor M.N."/>
            <person name="Hua S.X."/>
            <person name="Woyke T."/>
        </authorList>
    </citation>
    <scope>NUCLEOTIDE SEQUENCE [LARGE SCALE GENOMIC DNA]</scope>
    <source>
        <strain evidence="1 2">DSM 14336</strain>
    </source>
</reference>
<keyword evidence="2" id="KW-1185">Reference proteome</keyword>
<name>V9W1C8_9RHOB</name>
<sequence>MCFKDAGVEKNAGVETVSAFEIIAAHCPVSRQGNAALRYA</sequence>
<dbReference type="AlphaFoldDB" id="V9W1C8"/>
<proteinExistence type="predicted"/>
<dbReference type="Proteomes" id="UP000018780">
    <property type="component" value="Chromosome"/>
</dbReference>
<dbReference type="STRING" id="999552.METH_07560"/>
<evidence type="ECO:0000313" key="1">
    <source>
        <dbReference type="EMBL" id="AHD02977.1"/>
    </source>
</evidence>